<dbReference type="PANTHER" id="PTHR33207">
    <property type="entry name" value="F-BOX DOMAIN CONTAINING PROTEIN-RELATED"/>
    <property type="match status" value="1"/>
</dbReference>
<feature type="compositionally biased region" description="Basic and acidic residues" evidence="1">
    <location>
        <begin position="1"/>
        <end position="12"/>
    </location>
</feature>
<dbReference type="AlphaFoldDB" id="A0A835FC90"/>
<evidence type="ECO:0000256" key="1">
    <source>
        <dbReference type="SAM" id="MobiDB-lite"/>
    </source>
</evidence>
<evidence type="ECO:0000313" key="2">
    <source>
        <dbReference type="EMBL" id="KAF8737964.1"/>
    </source>
</evidence>
<feature type="region of interest" description="Disordered" evidence="1">
    <location>
        <begin position="1"/>
        <end position="25"/>
    </location>
</feature>
<reference evidence="2" key="1">
    <citation type="submission" date="2020-07" db="EMBL/GenBank/DDBJ databases">
        <title>Genome sequence and genetic diversity analysis of an under-domesticated orphan crop, white fonio (Digitaria exilis).</title>
        <authorList>
            <person name="Bennetzen J.L."/>
            <person name="Chen S."/>
            <person name="Ma X."/>
            <person name="Wang X."/>
            <person name="Yssel A.E.J."/>
            <person name="Chaluvadi S.R."/>
            <person name="Johnson M."/>
            <person name="Gangashetty P."/>
            <person name="Hamidou F."/>
            <person name="Sanogo M.D."/>
            <person name="Zwaenepoel A."/>
            <person name="Wallace J."/>
            <person name="Van De Peer Y."/>
            <person name="Van Deynze A."/>
        </authorList>
    </citation>
    <scope>NUCLEOTIDE SEQUENCE</scope>
    <source>
        <tissue evidence="2">Leaves</tissue>
    </source>
</reference>
<comment type="caution">
    <text evidence="2">The sequence shown here is derived from an EMBL/GenBank/DDBJ whole genome shotgun (WGS) entry which is preliminary data.</text>
</comment>
<gene>
    <name evidence="2" type="ORF">HU200_013998</name>
</gene>
<accession>A0A835FC90</accession>
<feature type="region of interest" description="Disordered" evidence="1">
    <location>
        <begin position="91"/>
        <end position="111"/>
    </location>
</feature>
<dbReference type="Proteomes" id="UP000636709">
    <property type="component" value="Unassembled WGS sequence"/>
</dbReference>
<proteinExistence type="predicted"/>
<name>A0A835FC90_9POAL</name>
<protein>
    <recommendedName>
        <fullName evidence="4">F-box domain-containing protein</fullName>
    </recommendedName>
</protein>
<keyword evidence="3" id="KW-1185">Reference proteome</keyword>
<organism evidence="2 3">
    <name type="scientific">Digitaria exilis</name>
    <dbReference type="NCBI Taxonomy" id="1010633"/>
    <lineage>
        <taxon>Eukaryota</taxon>
        <taxon>Viridiplantae</taxon>
        <taxon>Streptophyta</taxon>
        <taxon>Embryophyta</taxon>
        <taxon>Tracheophyta</taxon>
        <taxon>Spermatophyta</taxon>
        <taxon>Magnoliopsida</taxon>
        <taxon>Liliopsida</taxon>
        <taxon>Poales</taxon>
        <taxon>Poaceae</taxon>
        <taxon>PACMAD clade</taxon>
        <taxon>Panicoideae</taxon>
        <taxon>Panicodae</taxon>
        <taxon>Paniceae</taxon>
        <taxon>Anthephorinae</taxon>
        <taxon>Digitaria</taxon>
    </lineage>
</organism>
<evidence type="ECO:0008006" key="4">
    <source>
        <dbReference type="Google" id="ProtNLM"/>
    </source>
</evidence>
<dbReference type="EMBL" id="JACEFO010001372">
    <property type="protein sequence ID" value="KAF8737964.1"/>
    <property type="molecule type" value="Genomic_DNA"/>
</dbReference>
<sequence>MESNKRRQDTGERPPVAETSTTSTVHDVPDHVLELILLRLDSSRWCRVVVDAGFLKRFRLLHVPVMGYYHNVGPITTNATAALAPLEDPQTGRSVTIEPSQARGGRSPSSWRFRHVRGSATRLEEDVHPRAGVFRHVRGPASSSLRVKLEPATPGTAPETLRIHCATPPPTLRKGHRSNPPGVRHYANHSFDFACLGCATILEGNPRRKLRSFDSDAPELEGAIPARVVRGMGSTGLRSSSPSPTLLVTPYYEQHETGAQHHCWTIKTPVSPPAIGGNEWLAPQSLAPTHNYSDLPVFQHVPAWHDVSCPWEGTIDVHNTVGSFFFAGRANGSLYWGTVSRGSASRATAGVSQIAVPESIIGSYEAYLFRVIGSDDGTLRSMLGSMESGGEWVLQTRVRLPDVDTNYYLPMWRAVVVAVHETYVLVSPGYSRWLFSVDLRTMAVERVRERDVYYEEQAYPFEQQWPPTLRASPSSPINVPARHWPNNHPPPPCQQAPSSTSPACTCLPLGPACVFTLRKLNVEFIGRMRVQNVLPLGLLGKLDPDSTNVCADVHAT</sequence>
<evidence type="ECO:0000313" key="3">
    <source>
        <dbReference type="Proteomes" id="UP000636709"/>
    </source>
</evidence>